<comment type="function">
    <text evidence="5">Lytic polysaccharide monooxygenase (LMPO) that depolymerizes crystalline and amorphous polysaccharides via the oxidation of scissile alpha- or beta-(1-4)-glycosidic bonds, yielding C1 and/or C4 oxidation products. Catalysis by LPMOs requires the reduction of the active-site copper from Cu(II) to Cu(I) by a reducing agent and H(2)O(2) or O(2) as a cosubstrate.</text>
</comment>
<evidence type="ECO:0000259" key="7">
    <source>
        <dbReference type="Pfam" id="PF03443"/>
    </source>
</evidence>
<keyword evidence="5" id="KW-0136">Cellulose degradation</keyword>
<name>A0A6A6US51_9PEZI</name>
<evidence type="ECO:0000256" key="3">
    <source>
        <dbReference type="ARBA" id="ARBA00022525"/>
    </source>
</evidence>
<keyword evidence="3 5" id="KW-0964">Secreted</keyword>
<evidence type="ECO:0000256" key="1">
    <source>
        <dbReference type="ARBA" id="ARBA00001973"/>
    </source>
</evidence>
<dbReference type="PANTHER" id="PTHR33353">
    <property type="entry name" value="PUTATIVE (AFU_ORTHOLOGUE AFUA_1G12560)-RELATED"/>
    <property type="match status" value="1"/>
</dbReference>
<dbReference type="EC" id="1.14.99.56" evidence="5"/>
<dbReference type="AlphaFoldDB" id="A0A6A6US51"/>
<keyword evidence="5" id="KW-0624">Polysaccharide degradation</keyword>
<organism evidence="8 9">
    <name type="scientific">Microthyrium microscopicum</name>
    <dbReference type="NCBI Taxonomy" id="703497"/>
    <lineage>
        <taxon>Eukaryota</taxon>
        <taxon>Fungi</taxon>
        <taxon>Dikarya</taxon>
        <taxon>Ascomycota</taxon>
        <taxon>Pezizomycotina</taxon>
        <taxon>Dothideomycetes</taxon>
        <taxon>Dothideomycetes incertae sedis</taxon>
        <taxon>Microthyriales</taxon>
        <taxon>Microthyriaceae</taxon>
        <taxon>Microthyrium</taxon>
    </lineage>
</organism>
<keyword evidence="9" id="KW-1185">Reference proteome</keyword>
<dbReference type="GO" id="GO:0008810">
    <property type="term" value="F:cellulase activity"/>
    <property type="evidence" value="ECO:0007669"/>
    <property type="project" value="UniProtKB-UniRule"/>
</dbReference>
<comment type="subcellular location">
    <subcellularLocation>
        <location evidence="2 5">Secreted</location>
    </subcellularLocation>
</comment>
<dbReference type="GO" id="GO:0030245">
    <property type="term" value="P:cellulose catabolic process"/>
    <property type="evidence" value="ECO:0007669"/>
    <property type="project" value="UniProtKB-UniRule"/>
</dbReference>
<dbReference type="EMBL" id="MU004230">
    <property type="protein sequence ID" value="KAF2675115.1"/>
    <property type="molecule type" value="Genomic_DNA"/>
</dbReference>
<feature type="signal peptide" evidence="6">
    <location>
        <begin position="1"/>
        <end position="20"/>
    </location>
</feature>
<evidence type="ECO:0000313" key="8">
    <source>
        <dbReference type="EMBL" id="KAF2675115.1"/>
    </source>
</evidence>
<feature type="chain" id="PRO_5025344621" description="AA9 family lytic polysaccharide monooxygenase" evidence="6">
    <location>
        <begin position="21"/>
        <end position="238"/>
    </location>
</feature>
<dbReference type="PANTHER" id="PTHR33353:SF19">
    <property type="entry name" value="GLYCOSYLHYDROLASE FAMILY 61-8 PROTEIN"/>
    <property type="match status" value="1"/>
</dbReference>
<gene>
    <name evidence="8" type="ORF">BT63DRAFT_431075</name>
</gene>
<proteinExistence type="predicted"/>
<evidence type="ECO:0000256" key="6">
    <source>
        <dbReference type="SAM" id="SignalP"/>
    </source>
</evidence>
<keyword evidence="4 5" id="KW-1015">Disulfide bond</keyword>
<dbReference type="InterPro" id="IPR049892">
    <property type="entry name" value="AA9"/>
</dbReference>
<keyword evidence="8" id="KW-0378">Hydrolase</keyword>
<keyword evidence="6" id="KW-0732">Signal</keyword>
<keyword evidence="5" id="KW-0119">Carbohydrate metabolism</keyword>
<evidence type="ECO:0000256" key="5">
    <source>
        <dbReference type="RuleBase" id="RU368122"/>
    </source>
</evidence>
<dbReference type="Pfam" id="PF03443">
    <property type="entry name" value="AA9"/>
    <property type="match status" value="1"/>
</dbReference>
<reference evidence="8" key="1">
    <citation type="journal article" date="2020" name="Stud. Mycol.">
        <title>101 Dothideomycetes genomes: a test case for predicting lifestyles and emergence of pathogens.</title>
        <authorList>
            <person name="Haridas S."/>
            <person name="Albert R."/>
            <person name="Binder M."/>
            <person name="Bloem J."/>
            <person name="Labutti K."/>
            <person name="Salamov A."/>
            <person name="Andreopoulos B."/>
            <person name="Baker S."/>
            <person name="Barry K."/>
            <person name="Bills G."/>
            <person name="Bluhm B."/>
            <person name="Cannon C."/>
            <person name="Castanera R."/>
            <person name="Culley D."/>
            <person name="Daum C."/>
            <person name="Ezra D."/>
            <person name="Gonzalez J."/>
            <person name="Henrissat B."/>
            <person name="Kuo A."/>
            <person name="Liang C."/>
            <person name="Lipzen A."/>
            <person name="Lutzoni F."/>
            <person name="Magnuson J."/>
            <person name="Mondo S."/>
            <person name="Nolan M."/>
            <person name="Ohm R."/>
            <person name="Pangilinan J."/>
            <person name="Park H.-J."/>
            <person name="Ramirez L."/>
            <person name="Alfaro M."/>
            <person name="Sun H."/>
            <person name="Tritt A."/>
            <person name="Yoshinaga Y."/>
            <person name="Zwiers L.-H."/>
            <person name="Turgeon B."/>
            <person name="Goodwin S."/>
            <person name="Spatafora J."/>
            <person name="Crous P."/>
            <person name="Grigoriev I."/>
        </authorList>
    </citation>
    <scope>NUCLEOTIDE SEQUENCE</scope>
    <source>
        <strain evidence="8">CBS 115976</strain>
    </source>
</reference>
<evidence type="ECO:0000256" key="2">
    <source>
        <dbReference type="ARBA" id="ARBA00004613"/>
    </source>
</evidence>
<feature type="domain" description="Auxiliary Activity family 9 catalytic" evidence="7">
    <location>
        <begin position="21"/>
        <end position="228"/>
    </location>
</feature>
<dbReference type="OrthoDB" id="4849160at2759"/>
<accession>A0A6A6US51</accession>
<dbReference type="InterPro" id="IPR005103">
    <property type="entry name" value="AA9_LPMO"/>
</dbReference>
<protein>
    <recommendedName>
        <fullName evidence="5">AA9 family lytic polysaccharide monooxygenase</fullName>
        <ecNumber evidence="5">1.14.99.56</ecNumber>
    </recommendedName>
    <alternativeName>
        <fullName evidence="5">Endo-beta-1,4-glucanase</fullName>
    </alternativeName>
    <alternativeName>
        <fullName evidence="5">Glycosyl hydrolase 61 family protein</fullName>
    </alternativeName>
</protein>
<dbReference type="CDD" id="cd21175">
    <property type="entry name" value="LPMO_AA9"/>
    <property type="match status" value="1"/>
</dbReference>
<sequence length="238" mass="25720">MGLQALLSVLLALVVSQVIAHGAIVAYTIDGKEYPGYKGFQPAASPPTIQRQWNNYEPSKDIADPRTRCHGGTSAPLSAPVSPGSTIVAKWDYWPHYQGPVMVWLYACNGPFDKCDGSSRGWFKIDQVGMLGPPLSGKNWGQAKIPSEKKWTVKVPKVAAGNYLVRHEIIAIHTGNAPQFYAECAQLNVSGSGGGKPGMEYLVSIPGYANMSHPGIKIDIYTSKATKYEIPGPPVWHG</sequence>
<dbReference type="Proteomes" id="UP000799302">
    <property type="component" value="Unassembled WGS sequence"/>
</dbReference>
<comment type="cofactor">
    <cofactor evidence="1">
        <name>Cu(2+)</name>
        <dbReference type="ChEBI" id="CHEBI:29036"/>
    </cofactor>
</comment>
<dbReference type="Gene3D" id="2.70.50.70">
    <property type="match status" value="1"/>
</dbReference>
<comment type="catalytic activity">
    <reaction evidence="5">
        <text>[(1-&gt;4)-beta-D-glucosyl]n+m + reduced acceptor + O2 = 4-dehydro-beta-D-glucosyl-[(1-&gt;4)-beta-D-glucosyl]n-1 + [(1-&gt;4)-beta-D-glucosyl]m + acceptor + H2O.</text>
        <dbReference type="EC" id="1.14.99.56"/>
    </reaction>
</comment>
<evidence type="ECO:0000256" key="4">
    <source>
        <dbReference type="ARBA" id="ARBA00023157"/>
    </source>
</evidence>
<comment type="domain">
    <text evidence="5">Has a modular structure: an endo-beta-1,4-glucanase catalytic module at the N-terminus, a linker rich in serines and threonines, and a C-terminal carbohydrate-binding module (CBM).</text>
</comment>
<dbReference type="GO" id="GO:0030248">
    <property type="term" value="F:cellulose binding"/>
    <property type="evidence" value="ECO:0007669"/>
    <property type="project" value="UniProtKB-UniRule"/>
</dbReference>
<evidence type="ECO:0000313" key="9">
    <source>
        <dbReference type="Proteomes" id="UP000799302"/>
    </source>
</evidence>
<dbReference type="GO" id="GO:0005576">
    <property type="term" value="C:extracellular region"/>
    <property type="evidence" value="ECO:0007669"/>
    <property type="project" value="UniProtKB-SubCell"/>
</dbReference>